<name>A0A918TIZ6_9BACT</name>
<proteinExistence type="predicted"/>
<feature type="compositionally biased region" description="Low complexity" evidence="1">
    <location>
        <begin position="202"/>
        <end position="218"/>
    </location>
</feature>
<accession>A0A918TIZ6</accession>
<protein>
    <submittedName>
        <fullName evidence="2">Uncharacterized protein</fullName>
    </submittedName>
</protein>
<reference evidence="2" key="1">
    <citation type="journal article" date="2014" name="Int. J. Syst. Evol. Microbiol.">
        <title>Complete genome sequence of Corynebacterium casei LMG S-19264T (=DSM 44701T), isolated from a smear-ripened cheese.</title>
        <authorList>
            <consortium name="US DOE Joint Genome Institute (JGI-PGF)"/>
            <person name="Walter F."/>
            <person name="Albersmeier A."/>
            <person name="Kalinowski J."/>
            <person name="Ruckert C."/>
        </authorList>
    </citation>
    <scope>NUCLEOTIDE SEQUENCE</scope>
    <source>
        <strain evidence="2">KCTC 12988</strain>
    </source>
</reference>
<dbReference type="Proteomes" id="UP000644507">
    <property type="component" value="Unassembled WGS sequence"/>
</dbReference>
<gene>
    <name evidence="2" type="ORF">GCM10007100_06930</name>
</gene>
<organism evidence="2 3">
    <name type="scientific">Roseibacillus persicicus</name>
    <dbReference type="NCBI Taxonomy" id="454148"/>
    <lineage>
        <taxon>Bacteria</taxon>
        <taxon>Pseudomonadati</taxon>
        <taxon>Verrucomicrobiota</taxon>
        <taxon>Verrucomicrobiia</taxon>
        <taxon>Verrucomicrobiales</taxon>
        <taxon>Verrucomicrobiaceae</taxon>
        <taxon>Roseibacillus</taxon>
    </lineage>
</organism>
<reference evidence="2" key="2">
    <citation type="submission" date="2020-09" db="EMBL/GenBank/DDBJ databases">
        <authorList>
            <person name="Sun Q."/>
            <person name="Kim S."/>
        </authorList>
    </citation>
    <scope>NUCLEOTIDE SEQUENCE</scope>
    <source>
        <strain evidence="2">KCTC 12988</strain>
    </source>
</reference>
<sequence>MLPLAATLSLASCAQIASTLQEPITSDYNPLDGPNSPRLRSNSFQPTGPTYSAGTWVETATPNATFFNKIPKGNATADKVLSLGTPLKVVATKGSHLKVELEGGSVGYVPTIMVAEPSSSDDTSPFLPPPPSAPLQRSSSSDLAPASLAPAPLQPSGSSLIPPPSSVSASPDPDPVVIESPERKPTEVLIPTSGSPSPVQLPEAPAVPSSIPAPSGAPDKIDPTIGIE</sequence>
<feature type="region of interest" description="Disordered" evidence="1">
    <location>
        <begin position="116"/>
        <end position="228"/>
    </location>
</feature>
<evidence type="ECO:0000313" key="2">
    <source>
        <dbReference type="EMBL" id="GHC44280.1"/>
    </source>
</evidence>
<evidence type="ECO:0000313" key="3">
    <source>
        <dbReference type="Proteomes" id="UP000644507"/>
    </source>
</evidence>
<evidence type="ECO:0000256" key="1">
    <source>
        <dbReference type="SAM" id="MobiDB-lite"/>
    </source>
</evidence>
<feature type="compositionally biased region" description="Low complexity" evidence="1">
    <location>
        <begin position="134"/>
        <end position="171"/>
    </location>
</feature>
<feature type="compositionally biased region" description="Polar residues" evidence="1">
    <location>
        <begin position="38"/>
        <end position="47"/>
    </location>
</feature>
<feature type="region of interest" description="Disordered" evidence="1">
    <location>
        <begin position="24"/>
        <end position="47"/>
    </location>
</feature>
<keyword evidence="3" id="KW-1185">Reference proteome</keyword>
<dbReference type="EMBL" id="BMXI01000002">
    <property type="protein sequence ID" value="GHC44280.1"/>
    <property type="molecule type" value="Genomic_DNA"/>
</dbReference>
<comment type="caution">
    <text evidence="2">The sequence shown here is derived from an EMBL/GenBank/DDBJ whole genome shotgun (WGS) entry which is preliminary data.</text>
</comment>
<dbReference type="AlphaFoldDB" id="A0A918TIZ6"/>